<comment type="caution">
    <text evidence="1">The sequence shown here is derived from an EMBL/GenBank/DDBJ whole genome shotgun (WGS) entry which is preliminary data.</text>
</comment>
<reference evidence="1 2" key="1">
    <citation type="submission" date="2021-06" db="EMBL/GenBank/DDBJ databases">
        <authorList>
            <person name="Sun Q."/>
            <person name="Li D."/>
        </authorList>
    </citation>
    <scope>NUCLEOTIDE SEQUENCE [LARGE SCALE GENOMIC DNA]</scope>
    <source>
        <strain evidence="1 2">MSJ-11</strain>
    </source>
</reference>
<gene>
    <name evidence="1" type="ORF">KQI86_18470</name>
</gene>
<sequence length="125" mass="14473">MENNKTILIYGFTEEEKRTLENLVNMKKLPSYKVIEKKMCNMTINDIVNGLKLEIFNVENLPEEKVILFNNLSDIELDGAISSVRGVFSPSPILAVVTPTSIEWTFKDLLEHLIEEREWFKKRGV</sequence>
<keyword evidence="2" id="KW-1185">Reference proteome</keyword>
<dbReference type="EMBL" id="JAHLQF010000005">
    <property type="protein sequence ID" value="MBU5486297.1"/>
    <property type="molecule type" value="Genomic_DNA"/>
</dbReference>
<dbReference type="PIRSF" id="PIRSF014543">
    <property type="entry name" value="UCP014543"/>
    <property type="match status" value="1"/>
</dbReference>
<dbReference type="InterPro" id="IPR016621">
    <property type="entry name" value="UCP014543"/>
</dbReference>
<dbReference type="RefSeq" id="WP_216440902.1">
    <property type="nucleotide sequence ID" value="NZ_JAHLQF010000005.1"/>
</dbReference>
<accession>A0ABS6EME5</accession>
<dbReference type="Pfam" id="PF12646">
    <property type="entry name" value="DUF3783"/>
    <property type="match status" value="1"/>
</dbReference>
<organism evidence="1 2">
    <name type="scientific">Clostridium mobile</name>
    <dbReference type="NCBI Taxonomy" id="2841512"/>
    <lineage>
        <taxon>Bacteria</taxon>
        <taxon>Bacillati</taxon>
        <taxon>Bacillota</taxon>
        <taxon>Clostridia</taxon>
        <taxon>Eubacteriales</taxon>
        <taxon>Clostridiaceae</taxon>
        <taxon>Clostridium</taxon>
    </lineage>
</organism>
<dbReference type="Proteomes" id="UP000726170">
    <property type="component" value="Unassembled WGS sequence"/>
</dbReference>
<name>A0ABS6EME5_9CLOT</name>
<evidence type="ECO:0000313" key="2">
    <source>
        <dbReference type="Proteomes" id="UP000726170"/>
    </source>
</evidence>
<evidence type="ECO:0000313" key="1">
    <source>
        <dbReference type="EMBL" id="MBU5486297.1"/>
    </source>
</evidence>
<proteinExistence type="predicted"/>
<protein>
    <submittedName>
        <fullName evidence="1">DUF3783 domain-containing protein</fullName>
    </submittedName>
</protein>